<dbReference type="InterPro" id="IPR043504">
    <property type="entry name" value="Peptidase_S1_PA_chymotrypsin"/>
</dbReference>
<dbReference type="GO" id="GO:0004252">
    <property type="term" value="F:serine-type endopeptidase activity"/>
    <property type="evidence" value="ECO:0007669"/>
    <property type="project" value="UniProtKB-EC"/>
</dbReference>
<keyword evidence="6" id="KW-1015">Disulfide bond</keyword>
<dbReference type="Gene3D" id="2.40.10.10">
    <property type="entry name" value="Trypsin-like serine proteases"/>
    <property type="match status" value="2"/>
</dbReference>
<dbReference type="FunFam" id="2.40.10.10:FF:000120">
    <property type="entry name" value="Putative serine protease"/>
    <property type="match status" value="1"/>
</dbReference>
<comment type="subcellular location">
    <subcellularLocation>
        <location evidence="1">Secreted</location>
        <location evidence="1">Extracellular space</location>
    </subcellularLocation>
</comment>
<organism evidence="12 13">
    <name type="scientific">Liparis tanakae</name>
    <name type="common">Tanaka's snailfish</name>
    <dbReference type="NCBI Taxonomy" id="230148"/>
    <lineage>
        <taxon>Eukaryota</taxon>
        <taxon>Metazoa</taxon>
        <taxon>Chordata</taxon>
        <taxon>Craniata</taxon>
        <taxon>Vertebrata</taxon>
        <taxon>Euteleostomi</taxon>
        <taxon>Actinopterygii</taxon>
        <taxon>Neopterygii</taxon>
        <taxon>Teleostei</taxon>
        <taxon>Neoteleostei</taxon>
        <taxon>Acanthomorphata</taxon>
        <taxon>Eupercaria</taxon>
        <taxon>Perciformes</taxon>
        <taxon>Cottioidei</taxon>
        <taxon>Cottales</taxon>
        <taxon>Liparidae</taxon>
        <taxon>Liparis</taxon>
    </lineage>
</organism>
<evidence type="ECO:0000256" key="6">
    <source>
        <dbReference type="ARBA" id="ARBA00023157"/>
    </source>
</evidence>
<dbReference type="OrthoDB" id="10059102at2759"/>
<dbReference type="EMBL" id="SRLO01000888">
    <property type="protein sequence ID" value="TNN44719.1"/>
    <property type="molecule type" value="Genomic_DNA"/>
</dbReference>
<dbReference type="InterPro" id="IPR009003">
    <property type="entry name" value="Peptidase_S1_PA"/>
</dbReference>
<evidence type="ECO:0000256" key="7">
    <source>
        <dbReference type="ARBA" id="ARBA00036320"/>
    </source>
</evidence>
<protein>
    <recommendedName>
        <fullName evidence="8">trypsin</fullName>
        <ecNumber evidence="8">3.4.21.4</ecNumber>
    </recommendedName>
</protein>
<dbReference type="PANTHER" id="PTHR24264">
    <property type="entry name" value="TRYPSIN-RELATED"/>
    <property type="match status" value="1"/>
</dbReference>
<dbReference type="GO" id="GO:0005615">
    <property type="term" value="C:extracellular space"/>
    <property type="evidence" value="ECO:0007669"/>
    <property type="project" value="TreeGrafter"/>
</dbReference>
<dbReference type="AlphaFoldDB" id="A0A4Z2FUA0"/>
<evidence type="ECO:0000256" key="9">
    <source>
        <dbReference type="RuleBase" id="RU363034"/>
    </source>
</evidence>
<feature type="region of interest" description="Disordered" evidence="10">
    <location>
        <begin position="68"/>
        <end position="94"/>
    </location>
</feature>
<dbReference type="Pfam" id="PF00089">
    <property type="entry name" value="Trypsin"/>
    <property type="match status" value="1"/>
</dbReference>
<feature type="compositionally biased region" description="Low complexity" evidence="10">
    <location>
        <begin position="194"/>
        <end position="205"/>
    </location>
</feature>
<dbReference type="Proteomes" id="UP000314294">
    <property type="component" value="Unassembled WGS sequence"/>
</dbReference>
<sequence length="528" mass="57026">MLLKGSCRVESLWDRQQPKSHVVRFEIPVSDTLSAQVVNALEELQHHQGALSAAWWGHLQLLFDQPHAEAERQEHGPVARGAAAEPPEAGGLQLGGQARQRGAVVAVPRGQESPRLDGAGRRADAEAVRSELCCESAARLEETELEDRPAQLEPPADSVVFTQHHLHLTAPDGPKQMHVVCHVDSTGTEEGILQGEEGSGQPSGEARARPSGAPRATERAISPPRSGTPRRDRNSDKTCRSSAPFLMTASPRIDVEQQRWLNVVGSKSCCCFVSVISSLIGQEVGRGRIVGGYAPVPHSIKNIVSIQTTQRQHLCGGSLINKLWVITAAHCNIGVNKMMIVAGDYSLTIYEGTEQEMLPQLLFPHPEYNTTTTNNDIMLIKLKAPVRLNSYVSIALLPRQGASIAVGRLCRVSGWGYISASGGQIPSTLRTVMLPIVSTERCNSSESFGGSITENMLCAGFSDGGKDACQGDSGGPLVCEGRVYGLVSWGKGCAEAQFPGVYTAVSKFRRWIDNTIFSYYKCNKSSKN</sequence>
<dbReference type="PROSITE" id="PS00134">
    <property type="entry name" value="TRYPSIN_HIS"/>
    <property type="match status" value="1"/>
</dbReference>
<dbReference type="InterPro" id="IPR018114">
    <property type="entry name" value="TRYPSIN_HIS"/>
</dbReference>
<keyword evidence="3" id="KW-0732">Signal</keyword>
<reference evidence="12 13" key="1">
    <citation type="submission" date="2019-03" db="EMBL/GenBank/DDBJ databases">
        <title>First draft genome of Liparis tanakae, snailfish: a comprehensive survey of snailfish specific genes.</title>
        <authorList>
            <person name="Kim W."/>
            <person name="Song I."/>
            <person name="Jeong J.-H."/>
            <person name="Kim D."/>
            <person name="Kim S."/>
            <person name="Ryu S."/>
            <person name="Song J.Y."/>
            <person name="Lee S.K."/>
        </authorList>
    </citation>
    <scope>NUCLEOTIDE SEQUENCE [LARGE SCALE GENOMIC DNA]</scope>
    <source>
        <tissue evidence="12">Muscle</tissue>
    </source>
</reference>
<dbReference type="InterPro" id="IPR033116">
    <property type="entry name" value="TRYPSIN_SER"/>
</dbReference>
<dbReference type="InterPro" id="IPR050127">
    <property type="entry name" value="Serine_Proteases_S1"/>
</dbReference>
<name>A0A4Z2FUA0_9TELE</name>
<feature type="compositionally biased region" description="Basic and acidic residues" evidence="10">
    <location>
        <begin position="229"/>
        <end position="239"/>
    </location>
</feature>
<evidence type="ECO:0000256" key="2">
    <source>
        <dbReference type="ARBA" id="ARBA00022670"/>
    </source>
</evidence>
<proteinExistence type="predicted"/>
<evidence type="ECO:0000256" key="4">
    <source>
        <dbReference type="ARBA" id="ARBA00022801"/>
    </source>
</evidence>
<evidence type="ECO:0000313" key="12">
    <source>
        <dbReference type="EMBL" id="TNN44719.1"/>
    </source>
</evidence>
<dbReference type="SUPFAM" id="SSF50494">
    <property type="entry name" value="Trypsin-like serine proteases"/>
    <property type="match status" value="1"/>
</dbReference>
<feature type="region of interest" description="Disordered" evidence="10">
    <location>
        <begin position="191"/>
        <end position="241"/>
    </location>
</feature>
<feature type="domain" description="Peptidase S1" evidence="11">
    <location>
        <begin position="289"/>
        <end position="517"/>
    </location>
</feature>
<dbReference type="PROSITE" id="PS00135">
    <property type="entry name" value="TRYPSIN_SER"/>
    <property type="match status" value="1"/>
</dbReference>
<evidence type="ECO:0000313" key="13">
    <source>
        <dbReference type="Proteomes" id="UP000314294"/>
    </source>
</evidence>
<evidence type="ECO:0000256" key="1">
    <source>
        <dbReference type="ARBA" id="ARBA00004239"/>
    </source>
</evidence>
<dbReference type="EC" id="3.4.21.4" evidence="8"/>
<dbReference type="InterPro" id="IPR001314">
    <property type="entry name" value="Peptidase_S1A"/>
</dbReference>
<evidence type="ECO:0000256" key="3">
    <source>
        <dbReference type="ARBA" id="ARBA00022729"/>
    </source>
</evidence>
<evidence type="ECO:0000256" key="8">
    <source>
        <dbReference type="ARBA" id="ARBA00038868"/>
    </source>
</evidence>
<evidence type="ECO:0000259" key="11">
    <source>
        <dbReference type="PROSITE" id="PS50240"/>
    </source>
</evidence>
<dbReference type="PROSITE" id="PS50240">
    <property type="entry name" value="TRYPSIN_DOM"/>
    <property type="match status" value="1"/>
</dbReference>
<evidence type="ECO:0000256" key="10">
    <source>
        <dbReference type="SAM" id="MobiDB-lite"/>
    </source>
</evidence>
<dbReference type="PRINTS" id="PR00722">
    <property type="entry name" value="CHYMOTRYPSIN"/>
</dbReference>
<keyword evidence="4 9" id="KW-0378">Hydrolase</keyword>
<accession>A0A4Z2FUA0</accession>
<evidence type="ECO:0000256" key="5">
    <source>
        <dbReference type="ARBA" id="ARBA00022825"/>
    </source>
</evidence>
<keyword evidence="2 9" id="KW-0645">Protease</keyword>
<dbReference type="InterPro" id="IPR001254">
    <property type="entry name" value="Trypsin_dom"/>
</dbReference>
<comment type="catalytic activity">
    <reaction evidence="7">
        <text>Preferential cleavage: Arg-|-Xaa, Lys-|-Xaa.</text>
        <dbReference type="EC" id="3.4.21.4"/>
    </reaction>
</comment>
<dbReference type="CDD" id="cd00190">
    <property type="entry name" value="Tryp_SPc"/>
    <property type="match status" value="1"/>
</dbReference>
<feature type="compositionally biased region" description="Low complexity" evidence="10">
    <location>
        <begin position="78"/>
        <end position="94"/>
    </location>
</feature>
<dbReference type="GO" id="GO:0006508">
    <property type="term" value="P:proteolysis"/>
    <property type="evidence" value="ECO:0007669"/>
    <property type="project" value="UniProtKB-KW"/>
</dbReference>
<gene>
    <name evidence="12" type="primary">TRY3_3</name>
    <name evidence="12" type="ORF">EYF80_045101</name>
</gene>
<keyword evidence="13" id="KW-1185">Reference proteome</keyword>
<comment type="caution">
    <text evidence="12">The sequence shown here is derived from an EMBL/GenBank/DDBJ whole genome shotgun (WGS) entry which is preliminary data.</text>
</comment>
<feature type="compositionally biased region" description="Basic and acidic residues" evidence="10">
    <location>
        <begin position="68"/>
        <end position="77"/>
    </location>
</feature>
<dbReference type="PANTHER" id="PTHR24264:SF20">
    <property type="entry name" value="TRYPSIN-LIKE"/>
    <property type="match status" value="1"/>
</dbReference>
<dbReference type="SMART" id="SM00020">
    <property type="entry name" value="Tryp_SPc"/>
    <property type="match status" value="1"/>
</dbReference>
<keyword evidence="5 9" id="KW-0720">Serine protease</keyword>